<dbReference type="EMBL" id="JBHLVF010000017">
    <property type="protein sequence ID" value="MFC0392328.1"/>
    <property type="molecule type" value="Genomic_DNA"/>
</dbReference>
<gene>
    <name evidence="2" type="ORF">ACFFJ8_13225</name>
</gene>
<dbReference type="Proteomes" id="UP001589818">
    <property type="component" value="Unassembled WGS sequence"/>
</dbReference>
<organism evidence="2 3">
    <name type="scientific">Paenibacillus mendelii</name>
    <dbReference type="NCBI Taxonomy" id="206163"/>
    <lineage>
        <taxon>Bacteria</taxon>
        <taxon>Bacillati</taxon>
        <taxon>Bacillota</taxon>
        <taxon>Bacilli</taxon>
        <taxon>Bacillales</taxon>
        <taxon>Paenibacillaceae</taxon>
        <taxon>Paenibacillus</taxon>
    </lineage>
</organism>
<proteinExistence type="predicted"/>
<feature type="transmembrane region" description="Helical" evidence="1">
    <location>
        <begin position="164"/>
        <end position="181"/>
    </location>
</feature>
<feature type="transmembrane region" description="Helical" evidence="1">
    <location>
        <begin position="56"/>
        <end position="75"/>
    </location>
</feature>
<feature type="transmembrane region" description="Helical" evidence="1">
    <location>
        <begin position="104"/>
        <end position="125"/>
    </location>
</feature>
<feature type="transmembrane region" description="Helical" evidence="1">
    <location>
        <begin position="282"/>
        <end position="300"/>
    </location>
</feature>
<reference evidence="2 3" key="1">
    <citation type="submission" date="2024-09" db="EMBL/GenBank/DDBJ databases">
        <authorList>
            <person name="Sun Q."/>
            <person name="Mori K."/>
        </authorList>
    </citation>
    <scope>NUCLEOTIDE SEQUENCE [LARGE SCALE GENOMIC DNA]</scope>
    <source>
        <strain evidence="2 3">CCM 4839</strain>
    </source>
</reference>
<keyword evidence="1" id="KW-0472">Membrane</keyword>
<feature type="transmembrane region" description="Helical" evidence="1">
    <location>
        <begin position="356"/>
        <end position="373"/>
    </location>
</feature>
<accession>A0ABV6J8X9</accession>
<dbReference type="RefSeq" id="WP_204819432.1">
    <property type="nucleotide sequence ID" value="NZ_JANHOF010000003.1"/>
</dbReference>
<sequence length="411" mass="46791">MGVEAIWSARAKAFWRESTPYLRYMAQSGVPLVAAMLFFAGAGYYTSFIHRVPPDFPYMLVGTLVLLPFICWSPMRTWLGEADIVFLMPRENEMGRYFKRSFRYNLIPGSILAAVVFLVYSLLYVQGPSHLPWYLMLVIVILLKVLNAAGAWRERRLAWTYSRRGVRLLRWAVTTVGLAAWLQTAPWKAAALTAAAAVLMTLLYRRLDSYRVPWLALIREEARTKRRYSVFFSAFTDVPSDSAQVSARWYLVWMIRWLAYRRDHAFVYLYAHTLLRTELGGIVIRLSALGIFSGWLAAYSGLWSGWGAAGVFLLFIWLTGLQLGSLTQSHRHSVWRHVYPLPEQSRLQAVLRVDRTASLVCAAVLWLPLLLLLPQQGYFPAAGAAAVLGAIYIVLIRPKGLKRKFTADIDD</sequence>
<dbReference type="InterPro" id="IPR010288">
    <property type="entry name" value="EcsB_ABC"/>
</dbReference>
<evidence type="ECO:0000313" key="2">
    <source>
        <dbReference type="EMBL" id="MFC0392328.1"/>
    </source>
</evidence>
<comment type="caution">
    <text evidence="2">The sequence shown here is derived from an EMBL/GenBank/DDBJ whole genome shotgun (WGS) entry which is preliminary data.</text>
</comment>
<keyword evidence="3" id="KW-1185">Reference proteome</keyword>
<feature type="transmembrane region" description="Helical" evidence="1">
    <location>
        <begin position="306"/>
        <end position="326"/>
    </location>
</feature>
<name>A0ABV6J8X9_9BACL</name>
<dbReference type="PIRSF" id="PIRSF037259">
    <property type="entry name" value="EcsB_ABC"/>
    <property type="match status" value="1"/>
</dbReference>
<keyword evidence="1" id="KW-1133">Transmembrane helix</keyword>
<evidence type="ECO:0000256" key="1">
    <source>
        <dbReference type="SAM" id="Phobius"/>
    </source>
</evidence>
<keyword evidence="1" id="KW-0812">Transmembrane</keyword>
<feature type="transmembrane region" description="Helical" evidence="1">
    <location>
        <begin position="21"/>
        <end position="44"/>
    </location>
</feature>
<protein>
    <submittedName>
        <fullName evidence="2">ABC transporter permease</fullName>
    </submittedName>
</protein>
<evidence type="ECO:0000313" key="3">
    <source>
        <dbReference type="Proteomes" id="UP001589818"/>
    </source>
</evidence>
<dbReference type="Pfam" id="PF05975">
    <property type="entry name" value="EcsB"/>
    <property type="match status" value="1"/>
</dbReference>
<feature type="transmembrane region" description="Helical" evidence="1">
    <location>
        <begin position="187"/>
        <end position="204"/>
    </location>
</feature>
<feature type="transmembrane region" description="Helical" evidence="1">
    <location>
        <begin position="379"/>
        <end position="396"/>
    </location>
</feature>
<feature type="transmembrane region" description="Helical" evidence="1">
    <location>
        <begin position="131"/>
        <end position="152"/>
    </location>
</feature>